<dbReference type="STRING" id="1798377.A2872_02045"/>
<evidence type="ECO:0000256" key="5">
    <source>
        <dbReference type="ARBA" id="ARBA00022840"/>
    </source>
</evidence>
<dbReference type="SUPFAM" id="SSF47917">
    <property type="entry name" value="C-terminal domain of alpha and beta subunits of F1 ATP synthase"/>
    <property type="match status" value="1"/>
</dbReference>
<name>A0A1F5Z5Q4_9BACT</name>
<proteinExistence type="inferred from homology"/>
<dbReference type="PANTHER" id="PTHR15184">
    <property type="entry name" value="ATP SYNTHASE"/>
    <property type="match status" value="1"/>
</dbReference>
<evidence type="ECO:0000256" key="6">
    <source>
        <dbReference type="ARBA" id="ARBA00022967"/>
    </source>
</evidence>
<dbReference type="GO" id="GO:0005524">
    <property type="term" value="F:ATP binding"/>
    <property type="evidence" value="ECO:0007669"/>
    <property type="project" value="UniProtKB-KW"/>
</dbReference>
<dbReference type="InterPro" id="IPR020003">
    <property type="entry name" value="ATPase_a/bsu_AS"/>
</dbReference>
<evidence type="ECO:0000256" key="4">
    <source>
        <dbReference type="ARBA" id="ARBA00022741"/>
    </source>
</evidence>
<evidence type="ECO:0000256" key="10">
    <source>
        <dbReference type="ARBA" id="ARBA00023310"/>
    </source>
</evidence>
<dbReference type="Pfam" id="PF00006">
    <property type="entry name" value="ATP-synt_ab"/>
    <property type="match status" value="1"/>
</dbReference>
<comment type="similarity">
    <text evidence="2">Belongs to the ATPase alpha/beta chains family.</text>
</comment>
<organism evidence="13 14">
    <name type="scientific">Candidatus Gottesmanbacteria bacterium RIFCSPHIGHO2_01_FULL_42_12</name>
    <dbReference type="NCBI Taxonomy" id="1798377"/>
    <lineage>
        <taxon>Bacteria</taxon>
        <taxon>Candidatus Gottesmaniibacteriota</taxon>
    </lineage>
</organism>
<dbReference type="InterPro" id="IPR027417">
    <property type="entry name" value="P-loop_NTPase"/>
</dbReference>
<evidence type="ECO:0000259" key="12">
    <source>
        <dbReference type="Pfam" id="PF22919"/>
    </source>
</evidence>
<dbReference type="SUPFAM" id="SSF50615">
    <property type="entry name" value="N-terminal domain of alpha and beta subunits of F1 ATP synthase"/>
    <property type="match status" value="1"/>
</dbReference>
<dbReference type="InterPro" id="IPR000194">
    <property type="entry name" value="ATPase_F1/V1/A1_a/bsu_nucl-bd"/>
</dbReference>
<evidence type="ECO:0000256" key="2">
    <source>
        <dbReference type="ARBA" id="ARBA00008936"/>
    </source>
</evidence>
<accession>A0A1F5Z5Q4</accession>
<evidence type="ECO:0000256" key="8">
    <source>
        <dbReference type="ARBA" id="ARBA00023136"/>
    </source>
</evidence>
<dbReference type="GO" id="GO:0045259">
    <property type="term" value="C:proton-transporting ATP synthase complex"/>
    <property type="evidence" value="ECO:0007669"/>
    <property type="project" value="UniProtKB-KW"/>
</dbReference>
<keyword evidence="4" id="KW-0547">Nucleotide-binding</keyword>
<dbReference type="Pfam" id="PF22919">
    <property type="entry name" value="ATP-synt_VA_C"/>
    <property type="match status" value="1"/>
</dbReference>
<evidence type="ECO:0000313" key="13">
    <source>
        <dbReference type="EMBL" id="OGG07723.1"/>
    </source>
</evidence>
<evidence type="ECO:0000256" key="1">
    <source>
        <dbReference type="ARBA" id="ARBA00004370"/>
    </source>
</evidence>
<dbReference type="PROSITE" id="PS00152">
    <property type="entry name" value="ATPASE_ALPHA_BETA"/>
    <property type="match status" value="1"/>
</dbReference>
<keyword evidence="5" id="KW-0067">ATP-binding</keyword>
<evidence type="ECO:0000259" key="11">
    <source>
        <dbReference type="Pfam" id="PF00006"/>
    </source>
</evidence>
<dbReference type="InterPro" id="IPR036121">
    <property type="entry name" value="ATPase_F1/V1/A1_a/bsu_N_sf"/>
</dbReference>
<keyword evidence="6" id="KW-1278">Translocase</keyword>
<sequence length="465" mass="51011">MDKDQKIKPKVYGVIRSVRGQIVEVELQSAGQPRNLELLTSPEDPKMRLEVYIQSKGIATCLIMSNDKSIYRGMPVVGTDTGLEINIGKGLLGRVINLFGEPVDNQGEIKDVPHKTSIYIPPPTVTTHVSKPEILETGIKAIDFLTPFLKGGKIGFIGGAGVGKTILLTELIHNISARMEGISIFSGIGERIREAQELKQRLLESNVIGNTILVIGQMNESAIIRFRVGFAGATIAEHFRDVEKKDVLFFVDNMFRFVQAGNEVSTIVGTIPSEQAYQATLQSEVGSFEDRLVSTDSGSITSVQTVYVPSDELTDAGVNTIMSFLDGAVVLSRSVAQMGFYPPVDIAQSSSSAINKELLGEEHYAVLTRFQKLYVRYQELSHIVAIVGETELSTTDRAIYNRVKKVINYLTQPFFSTESQTGKKGVYVEKTTTVSDIKNILTGGTDAFPAERFLSIGSIKDMPKF</sequence>
<dbReference type="GO" id="GO:0046933">
    <property type="term" value="F:proton-transporting ATP synthase activity, rotational mechanism"/>
    <property type="evidence" value="ECO:0007669"/>
    <property type="project" value="TreeGrafter"/>
</dbReference>
<feature type="domain" description="ATPase F1/V1/A1 complex alpha/beta subunit nucleotide-binding" evidence="11">
    <location>
        <begin position="138"/>
        <end position="351"/>
    </location>
</feature>
<comment type="caution">
    <text evidence="13">The sequence shown here is derived from an EMBL/GenBank/DDBJ whole genome shotgun (WGS) entry which is preliminary data.</text>
</comment>
<keyword evidence="10" id="KW-0066">ATP synthesis</keyword>
<evidence type="ECO:0000256" key="3">
    <source>
        <dbReference type="ARBA" id="ARBA00022448"/>
    </source>
</evidence>
<comment type="subcellular location">
    <subcellularLocation>
        <location evidence="1">Membrane</location>
    </subcellularLocation>
</comment>
<dbReference type="Gene3D" id="3.40.50.12240">
    <property type="match status" value="1"/>
</dbReference>
<evidence type="ECO:0000256" key="7">
    <source>
        <dbReference type="ARBA" id="ARBA00023065"/>
    </source>
</evidence>
<reference evidence="13 14" key="1">
    <citation type="journal article" date="2016" name="Nat. Commun.">
        <title>Thousands of microbial genomes shed light on interconnected biogeochemical processes in an aquifer system.</title>
        <authorList>
            <person name="Anantharaman K."/>
            <person name="Brown C.T."/>
            <person name="Hug L.A."/>
            <person name="Sharon I."/>
            <person name="Castelle C.J."/>
            <person name="Probst A.J."/>
            <person name="Thomas B.C."/>
            <person name="Singh A."/>
            <person name="Wilkins M.J."/>
            <person name="Karaoz U."/>
            <person name="Brodie E.L."/>
            <person name="Williams K.H."/>
            <person name="Hubbard S.S."/>
            <person name="Banfield J.F."/>
        </authorList>
    </citation>
    <scope>NUCLEOTIDE SEQUENCE [LARGE SCALE GENOMIC DNA]</scope>
</reference>
<evidence type="ECO:0000256" key="9">
    <source>
        <dbReference type="ARBA" id="ARBA00023196"/>
    </source>
</evidence>
<dbReference type="Proteomes" id="UP000178681">
    <property type="component" value="Unassembled WGS sequence"/>
</dbReference>
<dbReference type="InterPro" id="IPR050053">
    <property type="entry name" value="ATPase_alpha/beta_chains"/>
</dbReference>
<keyword evidence="9" id="KW-0139">CF(1)</keyword>
<dbReference type="AlphaFoldDB" id="A0A1F5Z5Q4"/>
<keyword evidence="3" id="KW-0813">Transport</keyword>
<evidence type="ECO:0000313" key="14">
    <source>
        <dbReference type="Proteomes" id="UP000178681"/>
    </source>
</evidence>
<protein>
    <submittedName>
        <fullName evidence="13">Uncharacterized protein</fullName>
    </submittedName>
</protein>
<dbReference type="SUPFAM" id="SSF52540">
    <property type="entry name" value="P-loop containing nucleoside triphosphate hydrolases"/>
    <property type="match status" value="1"/>
</dbReference>
<keyword evidence="7" id="KW-0406">Ion transport</keyword>
<dbReference type="EMBL" id="MFJG01000002">
    <property type="protein sequence ID" value="OGG07723.1"/>
    <property type="molecule type" value="Genomic_DNA"/>
</dbReference>
<dbReference type="PANTHER" id="PTHR15184:SF71">
    <property type="entry name" value="ATP SYNTHASE SUBUNIT BETA, MITOCHONDRIAL"/>
    <property type="match status" value="1"/>
</dbReference>
<dbReference type="InterPro" id="IPR055190">
    <property type="entry name" value="ATP-synt_VA_C"/>
</dbReference>
<gene>
    <name evidence="13" type="ORF">A2872_02045</name>
</gene>
<keyword evidence="8" id="KW-0472">Membrane</keyword>
<feature type="domain" description="ATP synthase A/B type C-terminal" evidence="12">
    <location>
        <begin position="354"/>
        <end position="420"/>
    </location>
</feature>